<dbReference type="PROSITE" id="PS00109">
    <property type="entry name" value="PROTEIN_KINASE_TYR"/>
    <property type="match status" value="1"/>
</dbReference>
<gene>
    <name evidence="5" type="ORF">Adt_25315</name>
</gene>
<dbReference type="InterPro" id="IPR059143">
    <property type="entry name" value="NFP_LysM2"/>
</dbReference>
<feature type="domain" description="LysM" evidence="4">
    <location>
        <begin position="108"/>
        <end position="155"/>
    </location>
</feature>
<name>A0ABD1SG97_9LAMI</name>
<dbReference type="SUPFAM" id="SSF56112">
    <property type="entry name" value="Protein kinase-like (PK-like)"/>
    <property type="match status" value="1"/>
</dbReference>
<keyword evidence="1" id="KW-0812">Transmembrane</keyword>
<dbReference type="Pfam" id="PF23446">
    <property type="entry name" value="LysM1_NFP_LYK"/>
    <property type="match status" value="1"/>
</dbReference>
<dbReference type="Pfam" id="PF07714">
    <property type="entry name" value="PK_Tyr_Ser-Thr"/>
    <property type="match status" value="1"/>
</dbReference>
<dbReference type="Gene3D" id="1.10.510.10">
    <property type="entry name" value="Transferase(Phosphotransferase) domain 1"/>
    <property type="match status" value="2"/>
</dbReference>
<keyword evidence="1" id="KW-1133">Transmembrane helix</keyword>
<dbReference type="PROSITE" id="PS50011">
    <property type="entry name" value="PROTEIN_KINASE_DOM"/>
    <property type="match status" value="1"/>
</dbReference>
<dbReference type="PANTHER" id="PTHR45927">
    <property type="entry name" value="LYSM-DOMAIN RECEPTOR-LIKE KINASE-RELATED"/>
    <property type="match status" value="1"/>
</dbReference>
<dbReference type="Proteomes" id="UP001604336">
    <property type="component" value="Unassembled WGS sequence"/>
</dbReference>
<accession>A0ABD1SG97</accession>
<evidence type="ECO:0000313" key="6">
    <source>
        <dbReference type="Proteomes" id="UP001604336"/>
    </source>
</evidence>
<dbReference type="InterPro" id="IPR018392">
    <property type="entry name" value="LysM"/>
</dbReference>
<dbReference type="AlphaFoldDB" id="A0ABD1SG97"/>
<feature type="signal peptide" evidence="2">
    <location>
        <begin position="1"/>
        <end position="23"/>
    </location>
</feature>
<feature type="domain" description="Protein kinase" evidence="3">
    <location>
        <begin position="303"/>
        <end position="581"/>
    </location>
</feature>
<dbReference type="EMBL" id="JBFOLK010000007">
    <property type="protein sequence ID" value="KAL2499765.1"/>
    <property type="molecule type" value="Genomic_DNA"/>
</dbReference>
<feature type="transmembrane region" description="Helical" evidence="1">
    <location>
        <begin position="243"/>
        <end position="270"/>
    </location>
</feature>
<dbReference type="InterPro" id="IPR011009">
    <property type="entry name" value="Kinase-like_dom_sf"/>
</dbReference>
<reference evidence="6" key="1">
    <citation type="submission" date="2024-07" db="EMBL/GenBank/DDBJ databases">
        <title>Two chromosome-level genome assemblies of Korean endemic species Abeliophyllum distichum and Forsythia ovata (Oleaceae).</title>
        <authorList>
            <person name="Jang H."/>
        </authorList>
    </citation>
    <scope>NUCLEOTIDE SEQUENCE [LARGE SCALE GENOMIC DNA]</scope>
</reference>
<feature type="chain" id="PRO_5044806259" evidence="2">
    <location>
        <begin position="24"/>
        <end position="613"/>
    </location>
</feature>
<dbReference type="Pfam" id="PF23457">
    <property type="entry name" value="LysM2_NFP"/>
    <property type="match status" value="1"/>
</dbReference>
<dbReference type="InterPro" id="IPR056561">
    <property type="entry name" value="NFP_LYK_LysM1"/>
</dbReference>
<keyword evidence="1" id="KW-0472">Membrane</keyword>
<evidence type="ECO:0000256" key="1">
    <source>
        <dbReference type="SAM" id="Phobius"/>
    </source>
</evidence>
<keyword evidence="2" id="KW-0732">Signal</keyword>
<dbReference type="InterPro" id="IPR059144">
    <property type="entry name" value="NFP_LysM3"/>
</dbReference>
<sequence>MADNSLLSVFSLFLIFSVSLVNAQSPNTADTNFTCSKNLPVSCDTYVTYRVRSPYSDLGNISELFQISRSVIVTANNLASENAQLVPDQLLLIPIRCTCNGLNYFSNATYKIKKDDTFYSVSIKPFQNLTYYQMVIDMNPTLKPSNLTIGEQVVFPLFCNCPGNSYSDRGIKYLVTYVWQPGDDLLSVSNMFQASALDIDLENNNRNFTAAICLPVLIPVNSSPVLQQHFPPSAVGKKSKHHWLLIAILSTVVALLIVLSGVLVYIHLLYKKKRALARNSSSLETSDLIPTKKVSKDEIFGQKAIQDKLLPGVSGYLGKPIIYELQVIMKATMNLNERCRIGGSVYKATINDQVFAVKKTRDATEEMQILQKVNHANLVKLMGVSSDNDGNFFIVYEYAENGSLDKWLSPKSLSTSGTGEYLTWSQRLFIALDIANGIQYMHEHTQPSVVHKDIRTSNILLDSTFKAKISNFSTSRPATCSIMLKVDVFSFGVVLLELLSGKKVMEARDNGEVVMLWKEIKGILKDDDRREERLRRWMDPNLKNSYPIEGALSLATLAKACTSDKSSERPGMTEIVFNLCVVTQSSPEMYEKSWTSKFEVEEVLPVISPVTAR</sequence>
<dbReference type="InterPro" id="IPR001245">
    <property type="entry name" value="Ser-Thr/Tyr_kinase_cat_dom"/>
</dbReference>
<dbReference type="PANTHER" id="PTHR45927:SF2">
    <property type="entry name" value="SERINE_THREONINE RECEPTOR-LIKE KINASE NFP"/>
    <property type="match status" value="1"/>
</dbReference>
<proteinExistence type="predicted"/>
<dbReference type="InterPro" id="IPR008266">
    <property type="entry name" value="Tyr_kinase_AS"/>
</dbReference>
<keyword evidence="6" id="KW-1185">Reference proteome</keyword>
<dbReference type="InterPro" id="IPR000719">
    <property type="entry name" value="Prot_kinase_dom"/>
</dbReference>
<evidence type="ECO:0000313" key="5">
    <source>
        <dbReference type="EMBL" id="KAL2499765.1"/>
    </source>
</evidence>
<dbReference type="Pfam" id="PF23462">
    <property type="entry name" value="LysM3_NFP"/>
    <property type="match status" value="1"/>
</dbReference>
<dbReference type="Gene3D" id="3.30.200.20">
    <property type="entry name" value="Phosphorylase Kinase, domain 1"/>
    <property type="match status" value="1"/>
</dbReference>
<protein>
    <submittedName>
        <fullName evidence="5">Protein LYK5</fullName>
    </submittedName>
</protein>
<organism evidence="5 6">
    <name type="scientific">Abeliophyllum distichum</name>
    <dbReference type="NCBI Taxonomy" id="126358"/>
    <lineage>
        <taxon>Eukaryota</taxon>
        <taxon>Viridiplantae</taxon>
        <taxon>Streptophyta</taxon>
        <taxon>Embryophyta</taxon>
        <taxon>Tracheophyta</taxon>
        <taxon>Spermatophyta</taxon>
        <taxon>Magnoliopsida</taxon>
        <taxon>eudicotyledons</taxon>
        <taxon>Gunneridae</taxon>
        <taxon>Pentapetalae</taxon>
        <taxon>asterids</taxon>
        <taxon>lamiids</taxon>
        <taxon>Lamiales</taxon>
        <taxon>Oleaceae</taxon>
        <taxon>Forsythieae</taxon>
        <taxon>Abeliophyllum</taxon>
    </lineage>
</organism>
<dbReference type="InterPro" id="IPR052611">
    <property type="entry name" value="Plant_RLK_LysM"/>
</dbReference>
<dbReference type="GO" id="GO:0005886">
    <property type="term" value="C:plasma membrane"/>
    <property type="evidence" value="ECO:0007669"/>
    <property type="project" value="UniProtKB-ARBA"/>
</dbReference>
<evidence type="ECO:0000259" key="4">
    <source>
        <dbReference type="PROSITE" id="PS51782"/>
    </source>
</evidence>
<evidence type="ECO:0000259" key="3">
    <source>
        <dbReference type="PROSITE" id="PS50011"/>
    </source>
</evidence>
<evidence type="ECO:0000256" key="2">
    <source>
        <dbReference type="SAM" id="SignalP"/>
    </source>
</evidence>
<comment type="caution">
    <text evidence="5">The sequence shown here is derived from an EMBL/GenBank/DDBJ whole genome shotgun (WGS) entry which is preliminary data.</text>
</comment>
<dbReference type="PROSITE" id="PS51782">
    <property type="entry name" value="LYSM"/>
    <property type="match status" value="1"/>
</dbReference>